<dbReference type="EMBL" id="MBFR01000007">
    <property type="protein sequence ID" value="PVU97786.1"/>
    <property type="molecule type" value="Genomic_DNA"/>
</dbReference>
<protein>
    <submittedName>
        <fullName evidence="1">Uncharacterized protein</fullName>
    </submittedName>
</protein>
<name>A0A2T9YZL5_9FUNG</name>
<proteinExistence type="predicted"/>
<evidence type="ECO:0000313" key="3">
    <source>
        <dbReference type="Proteomes" id="UP000245383"/>
    </source>
</evidence>
<gene>
    <name evidence="2" type="ORF">BB561_000311</name>
    <name evidence="1" type="ORF">BB561_000323</name>
</gene>
<dbReference type="EMBL" id="MBFR01000007">
    <property type="protein sequence ID" value="PVU97780.1"/>
    <property type="molecule type" value="Genomic_DNA"/>
</dbReference>
<organism evidence="1 3">
    <name type="scientific">Smittium simulii</name>
    <dbReference type="NCBI Taxonomy" id="133385"/>
    <lineage>
        <taxon>Eukaryota</taxon>
        <taxon>Fungi</taxon>
        <taxon>Fungi incertae sedis</taxon>
        <taxon>Zoopagomycota</taxon>
        <taxon>Kickxellomycotina</taxon>
        <taxon>Harpellomycetes</taxon>
        <taxon>Harpellales</taxon>
        <taxon>Legeriomycetaceae</taxon>
        <taxon>Smittium</taxon>
    </lineage>
</organism>
<sequence>MINQGLVYGVTHIFPVITVGNDEGSSLVYVLQKSSNFIILRLRRNEKVNTNEIITSMTNNIKL</sequence>
<dbReference type="Proteomes" id="UP000245383">
    <property type="component" value="Unassembled WGS sequence"/>
</dbReference>
<comment type="caution">
    <text evidence="1">The sequence shown here is derived from an EMBL/GenBank/DDBJ whole genome shotgun (WGS) entry which is preliminary data.</text>
</comment>
<keyword evidence="3" id="KW-1185">Reference proteome</keyword>
<dbReference type="AlphaFoldDB" id="A0A2T9YZL5"/>
<evidence type="ECO:0000313" key="1">
    <source>
        <dbReference type="EMBL" id="PVU97780.1"/>
    </source>
</evidence>
<reference evidence="1 3" key="1">
    <citation type="journal article" date="2018" name="MBio">
        <title>Comparative Genomics Reveals the Core Gene Toolbox for the Fungus-Insect Symbiosis.</title>
        <authorList>
            <person name="Wang Y."/>
            <person name="Stata M."/>
            <person name="Wang W."/>
            <person name="Stajich J.E."/>
            <person name="White M.M."/>
            <person name="Moncalvo J.M."/>
        </authorList>
    </citation>
    <scope>NUCLEOTIDE SEQUENCE [LARGE SCALE GENOMIC DNA]</scope>
    <source>
        <strain evidence="1 3">SWE-8-4</strain>
    </source>
</reference>
<accession>A0A2T9YZL5</accession>
<evidence type="ECO:0000313" key="2">
    <source>
        <dbReference type="EMBL" id="PVU97786.1"/>
    </source>
</evidence>